<reference evidence="2" key="1">
    <citation type="submission" date="2016-10" db="EMBL/GenBank/DDBJ databases">
        <authorList>
            <person name="Varghese N."/>
            <person name="Submissions S."/>
        </authorList>
    </citation>
    <scope>NUCLEOTIDE SEQUENCE [LARGE SCALE GENOMIC DNA]</scope>
    <source>
        <strain evidence="2">DSM 44232</strain>
    </source>
</reference>
<protein>
    <submittedName>
        <fullName evidence="1">Uncharacterized protein</fullName>
    </submittedName>
</protein>
<proteinExistence type="predicted"/>
<accession>A0A1I6CPT4</accession>
<dbReference type="EMBL" id="FOYL01000001">
    <property type="protein sequence ID" value="SFQ95190.1"/>
    <property type="molecule type" value="Genomic_DNA"/>
</dbReference>
<dbReference type="Proteomes" id="UP000198583">
    <property type="component" value="Unassembled WGS sequence"/>
</dbReference>
<gene>
    <name evidence="1" type="ORF">SAMN04488564_10149</name>
</gene>
<dbReference type="AlphaFoldDB" id="A0A1I6CPT4"/>
<keyword evidence="2" id="KW-1185">Reference proteome</keyword>
<dbReference type="STRING" id="84724.SAMN04488564_10149"/>
<evidence type="ECO:0000313" key="1">
    <source>
        <dbReference type="EMBL" id="SFQ95190.1"/>
    </source>
</evidence>
<evidence type="ECO:0000313" key="2">
    <source>
        <dbReference type="Proteomes" id="UP000198583"/>
    </source>
</evidence>
<name>A0A1I6CPT4_9PSEU</name>
<organism evidence="1 2">
    <name type="scientific">Lentzea waywayandensis</name>
    <dbReference type="NCBI Taxonomy" id="84724"/>
    <lineage>
        <taxon>Bacteria</taxon>
        <taxon>Bacillati</taxon>
        <taxon>Actinomycetota</taxon>
        <taxon>Actinomycetes</taxon>
        <taxon>Pseudonocardiales</taxon>
        <taxon>Pseudonocardiaceae</taxon>
        <taxon>Lentzea</taxon>
    </lineage>
</organism>
<sequence>MIRPGHPVGGGRAFSLGEEMIVNSALATALDAQSGDSELLAALVDHGVFVPVQASGSVLFAKDADGGPAIPGFVSEACCAEKLPQAAGAVHCDVLRLLDIAKQTGVEMLSLHSFGGWARVPVPLLRRTMRERGRDAAGEWLKLRPSTHALAIALRQALVRRIAEFPAIRTVWVSNARWHDTGMEHLMLHIAVDEPIPSPSVKRLMDVLLAEEVVIGEEDPQLGTIALNTRTHAGHLAELEGMGLDPVRAPRPKRWWRRS</sequence>